<feature type="signal peptide" evidence="1">
    <location>
        <begin position="1"/>
        <end position="22"/>
    </location>
</feature>
<accession>A0ABW5L8K8</accession>
<protein>
    <recommendedName>
        <fullName evidence="4">Secreted protein</fullName>
    </recommendedName>
</protein>
<reference evidence="3" key="1">
    <citation type="journal article" date="2019" name="Int. J. Syst. Evol. Microbiol.">
        <title>The Global Catalogue of Microorganisms (GCM) 10K type strain sequencing project: providing services to taxonomists for standard genome sequencing and annotation.</title>
        <authorList>
            <consortium name="The Broad Institute Genomics Platform"/>
            <consortium name="The Broad Institute Genome Sequencing Center for Infectious Disease"/>
            <person name="Wu L."/>
            <person name="Ma J."/>
        </authorList>
    </citation>
    <scope>NUCLEOTIDE SEQUENCE [LARGE SCALE GENOMIC DNA]</scope>
    <source>
        <strain evidence="3">KCTC 52274</strain>
    </source>
</reference>
<proteinExistence type="predicted"/>
<gene>
    <name evidence="2" type="ORF">ACFSR1_00970</name>
</gene>
<evidence type="ECO:0000313" key="3">
    <source>
        <dbReference type="Proteomes" id="UP001597319"/>
    </source>
</evidence>
<comment type="caution">
    <text evidence="2">The sequence shown here is derived from an EMBL/GenBank/DDBJ whole genome shotgun (WGS) entry which is preliminary data.</text>
</comment>
<dbReference type="RefSeq" id="WP_378288738.1">
    <property type="nucleotide sequence ID" value="NZ_JBHULE010000002.1"/>
</dbReference>
<sequence>MTRRIKLLLVLLISFGISTSQEMNEISKIEGVYQGQVEDGYSFCYKTGSGLEKTWVFNEVLSVILERHLLHPDKEIGDNFIISFIKHTVIDKEMTYEVSTILRLQKLVPGQHLRK</sequence>
<keyword evidence="3" id="KW-1185">Reference proteome</keyword>
<organism evidence="2 3">
    <name type="scientific">Aquimarina rubra</name>
    <dbReference type="NCBI Taxonomy" id="1920033"/>
    <lineage>
        <taxon>Bacteria</taxon>
        <taxon>Pseudomonadati</taxon>
        <taxon>Bacteroidota</taxon>
        <taxon>Flavobacteriia</taxon>
        <taxon>Flavobacteriales</taxon>
        <taxon>Flavobacteriaceae</taxon>
        <taxon>Aquimarina</taxon>
    </lineage>
</organism>
<name>A0ABW5L8K8_9FLAO</name>
<feature type="chain" id="PRO_5045694360" description="Secreted protein" evidence="1">
    <location>
        <begin position="23"/>
        <end position="115"/>
    </location>
</feature>
<evidence type="ECO:0000313" key="2">
    <source>
        <dbReference type="EMBL" id="MFD2561218.1"/>
    </source>
</evidence>
<evidence type="ECO:0008006" key="4">
    <source>
        <dbReference type="Google" id="ProtNLM"/>
    </source>
</evidence>
<evidence type="ECO:0000256" key="1">
    <source>
        <dbReference type="SAM" id="SignalP"/>
    </source>
</evidence>
<keyword evidence="1" id="KW-0732">Signal</keyword>
<dbReference type="Proteomes" id="UP001597319">
    <property type="component" value="Unassembled WGS sequence"/>
</dbReference>
<dbReference type="EMBL" id="JBHULE010000002">
    <property type="protein sequence ID" value="MFD2561218.1"/>
    <property type="molecule type" value="Genomic_DNA"/>
</dbReference>